<evidence type="ECO:0000313" key="8">
    <source>
        <dbReference type="EMBL" id="KAG6492036.1"/>
    </source>
</evidence>
<feature type="transmembrane region" description="Helical" evidence="7">
    <location>
        <begin position="134"/>
        <end position="155"/>
    </location>
</feature>
<keyword evidence="3 7" id="KW-0812">Transmembrane</keyword>
<dbReference type="GO" id="GO:0006672">
    <property type="term" value="P:ceramide metabolic process"/>
    <property type="evidence" value="ECO:0007669"/>
    <property type="project" value="InterPro"/>
</dbReference>
<keyword evidence="9" id="KW-1185">Reference proteome</keyword>
<dbReference type="GO" id="GO:0016811">
    <property type="term" value="F:hydrolase activity, acting on carbon-nitrogen (but not peptide) bonds, in linear amides"/>
    <property type="evidence" value="ECO:0007669"/>
    <property type="project" value="InterPro"/>
</dbReference>
<proteinExistence type="inferred from homology"/>
<evidence type="ECO:0000256" key="4">
    <source>
        <dbReference type="ARBA" id="ARBA00022801"/>
    </source>
</evidence>
<evidence type="ECO:0008006" key="10">
    <source>
        <dbReference type="Google" id="ProtNLM"/>
    </source>
</evidence>
<dbReference type="PANTHER" id="PTHR34368">
    <property type="entry name" value="OS01G0962200 PROTEIN"/>
    <property type="match status" value="1"/>
</dbReference>
<evidence type="ECO:0000256" key="6">
    <source>
        <dbReference type="ARBA" id="ARBA00023136"/>
    </source>
</evidence>
<dbReference type="Proteomes" id="UP000734854">
    <property type="component" value="Unassembled WGS sequence"/>
</dbReference>
<accession>A0A8J5FWF3</accession>
<dbReference type="GO" id="GO:0016020">
    <property type="term" value="C:membrane"/>
    <property type="evidence" value="ECO:0007669"/>
    <property type="project" value="UniProtKB-SubCell"/>
</dbReference>
<feature type="transmembrane region" description="Helical" evidence="7">
    <location>
        <begin position="12"/>
        <end position="29"/>
    </location>
</feature>
<evidence type="ECO:0000256" key="1">
    <source>
        <dbReference type="ARBA" id="ARBA00004141"/>
    </source>
</evidence>
<evidence type="ECO:0000256" key="5">
    <source>
        <dbReference type="ARBA" id="ARBA00022989"/>
    </source>
</evidence>
<keyword evidence="5 7" id="KW-1133">Transmembrane helix</keyword>
<comment type="similarity">
    <text evidence="2">Belongs to the alkaline ceramidase family.</text>
</comment>
<keyword evidence="4" id="KW-0378">Hydrolase</keyword>
<comment type="subcellular location">
    <subcellularLocation>
        <location evidence="1">Membrane</location>
        <topology evidence="1">Multi-pass membrane protein</topology>
    </subcellularLocation>
</comment>
<evidence type="ECO:0000256" key="2">
    <source>
        <dbReference type="ARBA" id="ARBA00009780"/>
    </source>
</evidence>
<dbReference type="AlphaFoldDB" id="A0A8J5FWF3"/>
<evidence type="ECO:0000256" key="3">
    <source>
        <dbReference type="ARBA" id="ARBA00022692"/>
    </source>
</evidence>
<name>A0A8J5FWF3_ZINOF</name>
<feature type="transmembrane region" description="Helical" evidence="7">
    <location>
        <begin position="103"/>
        <end position="122"/>
    </location>
</feature>
<dbReference type="PANTHER" id="PTHR34368:SF1">
    <property type="entry name" value="OS01G0962200 PROTEIN"/>
    <property type="match status" value="1"/>
</dbReference>
<protein>
    <recommendedName>
        <fullName evidence="10">Ceramidase</fullName>
    </recommendedName>
</protein>
<gene>
    <name evidence="8" type="ORF">ZIOFF_046983</name>
</gene>
<reference evidence="8 9" key="1">
    <citation type="submission" date="2020-08" db="EMBL/GenBank/DDBJ databases">
        <title>Plant Genome Project.</title>
        <authorList>
            <person name="Zhang R.-G."/>
        </authorList>
    </citation>
    <scope>NUCLEOTIDE SEQUENCE [LARGE SCALE GENOMIC DNA]</scope>
    <source>
        <tissue evidence="8">Rhizome</tissue>
    </source>
</reference>
<sequence length="378" mass="43365">MIINAIGSVRWIRIVISMGSVLNLALFFLRRQGMRLSSEFQRRHHGSAKEAMRGSRKLYAWGAAIVIFVVLMIVTPAIPQSQEYHDFADQRELFLGIPNTLNVISNIPFLFIGIAGFILCFHRNYFKLRLEGETWGWSIFFLGVAAVAFGSSYYHLKPNDATLVWDRLPMAVAFTSIMAIFIIERVDEKTGTTSIAPLVIAGIFSILYWRFFDDLRPYALVQFLPCIIIPLMAILIPPMYTHSSYWLWAAAFYLLAKVEEAEDKQIYNFTHQTLSGHTLKHLFAAMVPVFLALMLAKREIEPDRTSLLHKWRVQWITIRNKQFKAESIECEYSSVTTTDSKFCNIDKLYFLIVDRKCGNELKRFVGGKCKVYGAKVSV</sequence>
<comment type="caution">
    <text evidence="8">The sequence shown here is derived from an EMBL/GenBank/DDBJ whole genome shotgun (WGS) entry which is preliminary data.</text>
</comment>
<evidence type="ECO:0000313" key="9">
    <source>
        <dbReference type="Proteomes" id="UP000734854"/>
    </source>
</evidence>
<evidence type="ECO:0000256" key="7">
    <source>
        <dbReference type="SAM" id="Phobius"/>
    </source>
</evidence>
<dbReference type="Pfam" id="PF05875">
    <property type="entry name" value="Ceramidase"/>
    <property type="match status" value="1"/>
</dbReference>
<feature type="transmembrane region" description="Helical" evidence="7">
    <location>
        <begin position="167"/>
        <end position="183"/>
    </location>
</feature>
<organism evidence="8 9">
    <name type="scientific">Zingiber officinale</name>
    <name type="common">Ginger</name>
    <name type="synonym">Amomum zingiber</name>
    <dbReference type="NCBI Taxonomy" id="94328"/>
    <lineage>
        <taxon>Eukaryota</taxon>
        <taxon>Viridiplantae</taxon>
        <taxon>Streptophyta</taxon>
        <taxon>Embryophyta</taxon>
        <taxon>Tracheophyta</taxon>
        <taxon>Spermatophyta</taxon>
        <taxon>Magnoliopsida</taxon>
        <taxon>Liliopsida</taxon>
        <taxon>Zingiberales</taxon>
        <taxon>Zingiberaceae</taxon>
        <taxon>Zingiber</taxon>
    </lineage>
</organism>
<keyword evidence="6 7" id="KW-0472">Membrane</keyword>
<dbReference type="EMBL" id="JACMSC010000013">
    <property type="protein sequence ID" value="KAG6492036.1"/>
    <property type="molecule type" value="Genomic_DNA"/>
</dbReference>
<feature type="transmembrane region" description="Helical" evidence="7">
    <location>
        <begin position="195"/>
        <end position="212"/>
    </location>
</feature>
<feature type="transmembrane region" description="Helical" evidence="7">
    <location>
        <begin position="58"/>
        <end position="78"/>
    </location>
</feature>
<dbReference type="InterPro" id="IPR008901">
    <property type="entry name" value="ACER"/>
</dbReference>